<evidence type="ECO:0000256" key="3">
    <source>
        <dbReference type="ARBA" id="ARBA00022840"/>
    </source>
</evidence>
<evidence type="ECO:0000256" key="1">
    <source>
        <dbReference type="ARBA" id="ARBA00007381"/>
    </source>
</evidence>
<dbReference type="PRINTS" id="PR00301">
    <property type="entry name" value="HEATSHOCK70"/>
</dbReference>
<dbReference type="InterPro" id="IPR013126">
    <property type="entry name" value="Hsp_70_fam"/>
</dbReference>
<dbReference type="PROSITE" id="PS00329">
    <property type="entry name" value="HSP70_2"/>
    <property type="match status" value="1"/>
</dbReference>
<organism evidence="5 6">
    <name type="scientific">Marinobacter xestospongiae</name>
    <dbReference type="NCBI Taxonomy" id="994319"/>
    <lineage>
        <taxon>Bacteria</taxon>
        <taxon>Pseudomonadati</taxon>
        <taxon>Pseudomonadota</taxon>
        <taxon>Gammaproteobacteria</taxon>
        <taxon>Pseudomonadales</taxon>
        <taxon>Marinobacteraceae</taxon>
        <taxon>Marinobacter</taxon>
    </lineage>
</organism>
<comment type="caution">
    <text evidence="5">The sequence shown here is derived from an EMBL/GenBank/DDBJ whole genome shotgun (WGS) entry which is preliminary data.</text>
</comment>
<dbReference type="Gene3D" id="2.60.34.10">
    <property type="entry name" value="Substrate Binding Domain Of DNAk, Chain A, domain 1"/>
    <property type="match status" value="1"/>
</dbReference>
<keyword evidence="3 4" id="KW-0067">ATP-binding</keyword>
<dbReference type="Gene3D" id="3.90.640.10">
    <property type="entry name" value="Actin, Chain A, domain 4"/>
    <property type="match status" value="1"/>
</dbReference>
<name>A0ABU3VXA0_9GAMM</name>
<accession>A0ABU3VXA0</accession>
<evidence type="ECO:0000313" key="6">
    <source>
        <dbReference type="Proteomes" id="UP001269819"/>
    </source>
</evidence>
<evidence type="ECO:0000256" key="4">
    <source>
        <dbReference type="RuleBase" id="RU003322"/>
    </source>
</evidence>
<keyword evidence="6" id="KW-1185">Reference proteome</keyword>
<dbReference type="Pfam" id="PF00012">
    <property type="entry name" value="HSP70"/>
    <property type="match status" value="2"/>
</dbReference>
<dbReference type="SUPFAM" id="SSF53067">
    <property type="entry name" value="Actin-like ATPase domain"/>
    <property type="match status" value="2"/>
</dbReference>
<dbReference type="PROSITE" id="PS00297">
    <property type="entry name" value="HSP70_1"/>
    <property type="match status" value="1"/>
</dbReference>
<sequence>MSEQPSVRPDVAIGIDLGTTNSLIAVWKDGQAELIPNSLGKTTTPSAVSLDDDGTLLVGEAAAARRISHPHRTAVAFKRLLGSDHQHELGDGHRYSPTELSAMVLKSLKADAEQHLGHAIEEVVISVPAYFSDEQRKHTAFAAELAGLKAVRLINEPTAAAMAYGLHDQEERLSLIFDLGGGTFDVTLLEYDGPIIEVCASTGDNYLGGEDFTRAIVDACLAAWELKDSELEPTALARLTAQAEQLKCQPPGQRGELRWHWQGRDYHWQLPERESPWTPLLQRLRQPIEQALRDSKLDPGALDHVVLVGGATRLKEIQQLVTQLFGKLPLRHLDPDTVVALGAAAQAACRLRDAAVREVILTDVCPYTLGISTTMSVEDQYLGGLMSPIIERNTTIPASRESSYRTLHDNQSKIRIDIYQGERPRVADNIRIGELEVSVPKAPAGEEAVTVRFSYDIDGLLEVDVTVQSTGAQTSKLIDRSPNGLSDADRARSHERLQAIKIHPRQTMPNRTLRARLESAYAQALGETRDQIMHWLNQFDAVLERQDPDEIRDVRLALEDALTQLP</sequence>
<dbReference type="RefSeq" id="WP_316973549.1">
    <property type="nucleotide sequence ID" value="NZ_JAWIIJ010000005.1"/>
</dbReference>
<dbReference type="InterPro" id="IPR029047">
    <property type="entry name" value="HSP70_peptide-bd_sf"/>
</dbReference>
<gene>
    <name evidence="5" type="ORF">RYS15_09285</name>
</gene>
<dbReference type="SUPFAM" id="SSF100920">
    <property type="entry name" value="Heat shock protein 70kD (HSP70), peptide-binding domain"/>
    <property type="match status" value="1"/>
</dbReference>
<dbReference type="InterPro" id="IPR018181">
    <property type="entry name" value="Heat_shock_70_CS"/>
</dbReference>
<evidence type="ECO:0000256" key="2">
    <source>
        <dbReference type="ARBA" id="ARBA00022741"/>
    </source>
</evidence>
<dbReference type="InterPro" id="IPR043129">
    <property type="entry name" value="ATPase_NBD"/>
</dbReference>
<dbReference type="Proteomes" id="UP001269819">
    <property type="component" value="Unassembled WGS sequence"/>
</dbReference>
<comment type="similarity">
    <text evidence="1 4">Belongs to the heat shock protein 70 family.</text>
</comment>
<protein>
    <submittedName>
        <fullName evidence="5">Molecular chaperone HscC</fullName>
    </submittedName>
</protein>
<evidence type="ECO:0000313" key="5">
    <source>
        <dbReference type="EMBL" id="MDV2078879.1"/>
    </source>
</evidence>
<reference evidence="5 6" key="1">
    <citation type="submission" date="2023-10" db="EMBL/GenBank/DDBJ databases">
        <title>Characteristics and mechanism of a salt-tolerant marine origin heterotrophic nitrifying- aerobic denitrifying bacteria Marinobacter xestospongiae HN1.</title>
        <authorList>
            <person name="Qi R."/>
        </authorList>
    </citation>
    <scope>NUCLEOTIDE SEQUENCE [LARGE SCALE GENOMIC DNA]</scope>
    <source>
        <strain evidence="5 6">HN1</strain>
    </source>
</reference>
<dbReference type="EMBL" id="JAWIIJ010000005">
    <property type="protein sequence ID" value="MDV2078879.1"/>
    <property type="molecule type" value="Genomic_DNA"/>
</dbReference>
<dbReference type="Gene3D" id="3.30.420.40">
    <property type="match status" value="2"/>
</dbReference>
<dbReference type="PANTHER" id="PTHR19375">
    <property type="entry name" value="HEAT SHOCK PROTEIN 70KDA"/>
    <property type="match status" value="1"/>
</dbReference>
<proteinExistence type="inferred from homology"/>
<keyword evidence="2 4" id="KW-0547">Nucleotide-binding</keyword>